<name>A0ABT2YLF8_9BURK</name>
<evidence type="ECO:0000313" key="1">
    <source>
        <dbReference type="EMBL" id="MCV2370881.1"/>
    </source>
</evidence>
<sequence>MNHQTLSTVTLEAIDNYARAASLTVKAYRAGSSRLLNGVNDGLQAQVYSRSVKLAPNLTGALTQLRDSLSEIIDGGVGKLTTGSERVIKVGSSKARVGVARMAGFAAAAQNPLLARGLTTAARLSMPGARAARALSAGLVEGVGRLSLLAGVPPTKVKRAAVKAKPAVSATAAVETVKKTAVRAKRQVLAQVEAQIDAAPVKVAAVKRRARKVVAAA</sequence>
<keyword evidence="2" id="KW-1185">Reference proteome</keyword>
<dbReference type="RefSeq" id="WP_263573465.1">
    <property type="nucleotide sequence ID" value="NZ_JAJIRN010000011.1"/>
</dbReference>
<organism evidence="1 2">
    <name type="scientific">Roseateles oligotrophus</name>
    <dbReference type="NCBI Taxonomy" id="1769250"/>
    <lineage>
        <taxon>Bacteria</taxon>
        <taxon>Pseudomonadati</taxon>
        <taxon>Pseudomonadota</taxon>
        <taxon>Betaproteobacteria</taxon>
        <taxon>Burkholderiales</taxon>
        <taxon>Sphaerotilaceae</taxon>
        <taxon>Roseateles</taxon>
    </lineage>
</organism>
<protein>
    <recommendedName>
        <fullName evidence="3">Phasin family protein</fullName>
    </recommendedName>
</protein>
<gene>
    <name evidence="1" type="ORF">LNV07_22575</name>
</gene>
<dbReference type="EMBL" id="JAJIRN010000011">
    <property type="protein sequence ID" value="MCV2370881.1"/>
    <property type="molecule type" value="Genomic_DNA"/>
</dbReference>
<dbReference type="Proteomes" id="UP001209701">
    <property type="component" value="Unassembled WGS sequence"/>
</dbReference>
<proteinExistence type="predicted"/>
<evidence type="ECO:0008006" key="3">
    <source>
        <dbReference type="Google" id="ProtNLM"/>
    </source>
</evidence>
<evidence type="ECO:0000313" key="2">
    <source>
        <dbReference type="Proteomes" id="UP001209701"/>
    </source>
</evidence>
<accession>A0ABT2YLF8</accession>
<comment type="caution">
    <text evidence="1">The sequence shown here is derived from an EMBL/GenBank/DDBJ whole genome shotgun (WGS) entry which is preliminary data.</text>
</comment>
<reference evidence="1 2" key="1">
    <citation type="submission" date="2021-11" db="EMBL/GenBank/DDBJ databases">
        <authorList>
            <person name="Liang Q."/>
            <person name="Mou H."/>
            <person name="Liu Z."/>
        </authorList>
    </citation>
    <scope>NUCLEOTIDE SEQUENCE [LARGE SCALE GENOMIC DNA]</scope>
    <source>
        <strain evidence="1 2">CHU3</strain>
    </source>
</reference>